<keyword evidence="3" id="KW-1185">Reference proteome</keyword>
<proteinExistence type="predicted"/>
<dbReference type="Proteomes" id="UP000004994">
    <property type="component" value="Unassembled WGS sequence"/>
</dbReference>
<feature type="compositionally biased region" description="Polar residues" evidence="1">
    <location>
        <begin position="819"/>
        <end position="834"/>
    </location>
</feature>
<dbReference type="EnsemblPlants" id="Solyc00g012704.1.1">
    <property type="protein sequence ID" value="Solyc00g012704.1.1"/>
    <property type="gene ID" value="Solyc00g012704.1"/>
</dbReference>
<accession>A0A494G8R6</accession>
<evidence type="ECO:0000313" key="2">
    <source>
        <dbReference type="EnsemblPlants" id="Solyc00g012704.1.1"/>
    </source>
</evidence>
<feature type="compositionally biased region" description="Polar residues" evidence="1">
    <location>
        <begin position="103"/>
        <end position="115"/>
    </location>
</feature>
<sequence length="1378" mass="154446">MIERCRAWHAINTLGQHTWKNDVGRNMTLSPLGSTHAQTVERCRAWHDITSFVQHPRSNDVTRGIPSSPLGSTHGRMTSAWHAIIAHGRQTRSNGVGRKMPSSPLSSTHDQTTSGVACPANKVVRRQAWHAIIAFGLADTVGRHQVWHAIIALGQETRSNDVEHDMPSMPWDNTHGRTTSGMAFYHHLWAAQTVGRRRAWHAIAALGHHTWSDDVGHGMPSPPFDNTHCRMRSGHTQSDYVGRGMTSPPLDSTNGLTTSGHTRFNDVGRGMASYPLDDKHGRMTSAQTVRRCRAWHAIIAFGQHKQSDDIGCGIQSPPLDSTQGRMTSGVACHRRPWTSPTVGRRGAWHEITAQGLHRGRSWHDITAIGQNTIRRRRAWHDITTLGQHTRSDYVRHGMTSPPLYNTHGRTMSGVACHHRLWAVQTIKRRRAGHAIIALGRQTRLNDIRHDMTSLCLYSTHGRTMSDVAYHLAFEKHTRSKYVGRADIVGRHRAWHAIIALGRETRSNDVDRGMPSTPNDSIQGRTTLGVAYYHLLWAAQMVKRRRTWHAITALGQHTWSDDVEPHTVGRRRAWYDITALELHARSDVVGRGMISYPFEGKHGRTTSHTRSNDIGRGMPSYPLDGKHGRTTSGVTCHHRLWTAHMVERRRAWYAIIAFGQHTRSNDVGRGMISPPLDSTHDRTTSGLTCQHRLWIAHTVEQHRAWHFIIAFGQHTRSNNIWHGMTLLPLGSTNGRTTSGVALHHRPRTIRTIGRPHTVERRRARHAIRALGQHTWSNDTASGVACHHLPRTANTVEQRRGLHAITAFGQHTQSDDVGRAMQSSHLGSTDRQTASGVASHHRPWTAQMVGRRRAWNAIIALGQHTRSAIKHTRSNDVQHGMTSPIFDYTHDRTTLGHTASNVGRGMTSPPLDNTHSCQRRVWHDITALGQHTRSDDVGRVMISPPLISIHGRTIPWTACTVRRHWAWHDITALGQHTTGNVGRGMTSPPLDNTHGRQRRAWHDITALGQHTRLDDVGRGMTSPPLNSTQGQTITHSRTTSGVACHHLLLAAQTVERLRVWHAIIALSQHKLSAVVGREQHTLSTVIGRDITSPPLDSTHDRTTRIRAWLDITALGKHTADNIERGMTSPPLDNTHAHTIGRRQAWLDITALGNNSRSKQYRAWHDITALGLHHTRSNFIGRGMTSPPLDNTHGRPTSGMACHHHRWAAHTVERRWATQWNDVELDMPSSPLDSTHGRTMSGVACHHHRVAGHHRPWTTHTVVNVGHGMTSPPLDTTRGQRTSGVALYHRPWTEHTVERCRVWHDITVLGLHAQWHTRSDFIGRGMTSPPFNNTHGGMTSGMACHCPLWAAQTIERYRAWHAFMDVGQHTRLNDVGRGMPS</sequence>
<feature type="region of interest" description="Disordered" evidence="1">
    <location>
        <begin position="599"/>
        <end position="625"/>
    </location>
</feature>
<reference evidence="2" key="2">
    <citation type="submission" date="2019-04" db="UniProtKB">
        <authorList>
            <consortium name="EnsemblPlants"/>
        </authorList>
    </citation>
    <scope>IDENTIFICATION</scope>
    <source>
        <strain evidence="2">cv. Heinz 1706</strain>
    </source>
</reference>
<dbReference type="PANTHER" id="PTHR33187:SF11">
    <property type="entry name" value="AMINOTRANSFERASE-LIKE PLANT MOBILE DOMAIN-CONTAINING PROTEIN"/>
    <property type="match status" value="1"/>
</dbReference>
<protein>
    <submittedName>
        <fullName evidence="2">Uncharacterized protein</fullName>
    </submittedName>
</protein>
<dbReference type="Gramene" id="Solyc00g012704.1.1">
    <property type="protein sequence ID" value="Solyc00g012704.1.1"/>
    <property type="gene ID" value="Solyc00g012704.1"/>
</dbReference>
<dbReference type="PANTHER" id="PTHR33187">
    <property type="entry name" value="WU:FI09B08"/>
    <property type="match status" value="1"/>
</dbReference>
<dbReference type="InParanoid" id="A0A494G8R6"/>
<organism evidence="2">
    <name type="scientific">Solanum lycopersicum</name>
    <name type="common">Tomato</name>
    <name type="synonym">Lycopersicon esculentum</name>
    <dbReference type="NCBI Taxonomy" id="4081"/>
    <lineage>
        <taxon>Eukaryota</taxon>
        <taxon>Viridiplantae</taxon>
        <taxon>Streptophyta</taxon>
        <taxon>Embryophyta</taxon>
        <taxon>Tracheophyta</taxon>
        <taxon>Spermatophyta</taxon>
        <taxon>Magnoliopsida</taxon>
        <taxon>eudicotyledons</taxon>
        <taxon>Gunneridae</taxon>
        <taxon>Pentapetalae</taxon>
        <taxon>asterids</taxon>
        <taxon>lamiids</taxon>
        <taxon>Solanales</taxon>
        <taxon>Solanaceae</taxon>
        <taxon>Solanoideae</taxon>
        <taxon>Solaneae</taxon>
        <taxon>Solanum</taxon>
        <taxon>Solanum subgen. Lycopersicon</taxon>
    </lineage>
</organism>
<name>A0A494G8R6_SOLLC</name>
<evidence type="ECO:0000313" key="3">
    <source>
        <dbReference type="Proteomes" id="UP000004994"/>
    </source>
</evidence>
<evidence type="ECO:0000256" key="1">
    <source>
        <dbReference type="SAM" id="MobiDB-lite"/>
    </source>
</evidence>
<feature type="region of interest" description="Disordered" evidence="1">
    <location>
        <begin position="90"/>
        <end position="115"/>
    </location>
</feature>
<feature type="region of interest" description="Disordered" evidence="1">
    <location>
        <begin position="807"/>
        <end position="842"/>
    </location>
</feature>
<reference evidence="2" key="1">
    <citation type="journal article" date="2012" name="Nature">
        <title>The tomato genome sequence provides insights into fleshy fruit evolution.</title>
        <authorList>
            <consortium name="Tomato Genome Consortium"/>
        </authorList>
    </citation>
    <scope>NUCLEOTIDE SEQUENCE [LARGE SCALE GENOMIC DNA]</scope>
    <source>
        <strain evidence="2">cv. Heinz 1706</strain>
    </source>
</reference>